<dbReference type="OrthoDB" id="4934446at2759"/>
<keyword evidence="3" id="KW-1185">Reference proteome</keyword>
<dbReference type="AlphaFoldDB" id="A0A8K0SLI6"/>
<organism evidence="2 3">
    <name type="scientific">Stachybotrys elegans</name>
    <dbReference type="NCBI Taxonomy" id="80388"/>
    <lineage>
        <taxon>Eukaryota</taxon>
        <taxon>Fungi</taxon>
        <taxon>Dikarya</taxon>
        <taxon>Ascomycota</taxon>
        <taxon>Pezizomycotina</taxon>
        <taxon>Sordariomycetes</taxon>
        <taxon>Hypocreomycetidae</taxon>
        <taxon>Hypocreales</taxon>
        <taxon>Stachybotryaceae</taxon>
        <taxon>Stachybotrys</taxon>
    </lineage>
</organism>
<comment type="caution">
    <text evidence="2">The sequence shown here is derived from an EMBL/GenBank/DDBJ whole genome shotgun (WGS) entry which is preliminary data.</text>
</comment>
<proteinExistence type="predicted"/>
<feature type="signal peptide" evidence="1">
    <location>
        <begin position="1"/>
        <end position="19"/>
    </location>
</feature>
<name>A0A8K0SLI6_9HYPO</name>
<keyword evidence="1" id="KW-0732">Signal</keyword>
<dbReference type="EMBL" id="JAGPNK010000014">
    <property type="protein sequence ID" value="KAH7309017.1"/>
    <property type="molecule type" value="Genomic_DNA"/>
</dbReference>
<protein>
    <recommendedName>
        <fullName evidence="4">Heterokaryon incompatibility domain-containing protein</fullName>
    </recommendedName>
</protein>
<accession>A0A8K0SLI6</accession>
<gene>
    <name evidence="2" type="ORF">B0I35DRAFT_90330</name>
</gene>
<evidence type="ECO:0000313" key="2">
    <source>
        <dbReference type="EMBL" id="KAH7309017.1"/>
    </source>
</evidence>
<evidence type="ECO:0000313" key="3">
    <source>
        <dbReference type="Proteomes" id="UP000813444"/>
    </source>
</evidence>
<dbReference type="Proteomes" id="UP000813444">
    <property type="component" value="Unassembled WGS sequence"/>
</dbReference>
<sequence>MSFLSVLLYIVQGTALRRALVRTSPPSDAIYLALFSRLLVGQEKCPSKLSAALEQGINAAWEDVYDFVNPFGDRRGDSFNSVWTFDLHKDLIFLTKKDRHCSAPLGLARERLLTQDDFELVSPHEQKPQDNQTLPGPYWEPAFDPMPRETSFLGRVLHDFAYTWRHVIRREMNTIPFMKLAYAIIWISRIEFTLLERVGFEHIAEGGPYARVTDLPGWDTPEAMLVPTGSSWFVLSQDISEGLEMVRRHATGQSLRNNPTTKGITYAILTLRRVVLCKVFGDELVWTKPEKLFHDNSAPSTGIDLVLSTSRIENRPISINRLPVEIQDGILRHATVSLVAAAKLGCELGLGSPFSWVDRGVAISIIEVKRHRGESSPVESQLILNGVKSGLSYKRERGYQVTHRGRNASCTTWQTQYR</sequence>
<evidence type="ECO:0008006" key="4">
    <source>
        <dbReference type="Google" id="ProtNLM"/>
    </source>
</evidence>
<feature type="chain" id="PRO_5035422587" description="Heterokaryon incompatibility domain-containing protein" evidence="1">
    <location>
        <begin position="20"/>
        <end position="418"/>
    </location>
</feature>
<reference evidence="2" key="1">
    <citation type="journal article" date="2021" name="Nat. Commun.">
        <title>Genetic determinants of endophytism in the Arabidopsis root mycobiome.</title>
        <authorList>
            <person name="Mesny F."/>
            <person name="Miyauchi S."/>
            <person name="Thiergart T."/>
            <person name="Pickel B."/>
            <person name="Atanasova L."/>
            <person name="Karlsson M."/>
            <person name="Huettel B."/>
            <person name="Barry K.W."/>
            <person name="Haridas S."/>
            <person name="Chen C."/>
            <person name="Bauer D."/>
            <person name="Andreopoulos W."/>
            <person name="Pangilinan J."/>
            <person name="LaButti K."/>
            <person name="Riley R."/>
            <person name="Lipzen A."/>
            <person name="Clum A."/>
            <person name="Drula E."/>
            <person name="Henrissat B."/>
            <person name="Kohler A."/>
            <person name="Grigoriev I.V."/>
            <person name="Martin F.M."/>
            <person name="Hacquard S."/>
        </authorList>
    </citation>
    <scope>NUCLEOTIDE SEQUENCE</scope>
    <source>
        <strain evidence="2">MPI-CAGE-CH-0235</strain>
    </source>
</reference>
<evidence type="ECO:0000256" key="1">
    <source>
        <dbReference type="SAM" id="SignalP"/>
    </source>
</evidence>